<keyword evidence="2" id="KW-0004">4Fe-4S</keyword>
<dbReference type="InterPro" id="IPR014001">
    <property type="entry name" value="Helicase_ATP-bd"/>
</dbReference>
<accession>A0ABW4JER2</accession>
<proteinExistence type="inferred from homology"/>
<dbReference type="EMBL" id="JBHUCX010000020">
    <property type="protein sequence ID" value="MFD1674430.1"/>
    <property type="molecule type" value="Genomic_DNA"/>
</dbReference>
<keyword evidence="11" id="KW-0408">Iron</keyword>
<dbReference type="InterPro" id="IPR006554">
    <property type="entry name" value="Helicase-like_DEXD_c2"/>
</dbReference>
<keyword evidence="4" id="KW-0479">Metal-binding</keyword>
<dbReference type="Gene3D" id="3.40.50.300">
    <property type="entry name" value="P-loop containing nucleotide triphosphate hydrolases"/>
    <property type="match status" value="2"/>
</dbReference>
<evidence type="ECO:0000256" key="6">
    <source>
        <dbReference type="ARBA" id="ARBA00022763"/>
    </source>
</evidence>
<keyword evidence="5 17" id="KW-0547">Nucleotide-binding</keyword>
<keyword evidence="10 17" id="KW-0067">ATP-binding</keyword>
<dbReference type="NCBIfam" id="TIGR00573">
    <property type="entry name" value="dnaq"/>
    <property type="match status" value="1"/>
</dbReference>
<organism evidence="22 23">
    <name type="scientific">Alicyclobacillus fodiniaquatilis</name>
    <dbReference type="NCBI Taxonomy" id="1661150"/>
    <lineage>
        <taxon>Bacteria</taxon>
        <taxon>Bacillati</taxon>
        <taxon>Bacillota</taxon>
        <taxon>Bacilli</taxon>
        <taxon>Bacillales</taxon>
        <taxon>Alicyclobacillaceae</taxon>
        <taxon>Alicyclobacillus</taxon>
    </lineage>
</organism>
<evidence type="ECO:0000256" key="5">
    <source>
        <dbReference type="ARBA" id="ARBA00022741"/>
    </source>
</evidence>
<dbReference type="EC" id="3.1.-.-" evidence="17 18"/>
<comment type="cofactor">
    <cofactor evidence="1">
        <name>[4Fe-4S] cluster</name>
        <dbReference type="ChEBI" id="CHEBI:49883"/>
    </cofactor>
</comment>
<dbReference type="SMART" id="SM00479">
    <property type="entry name" value="EXOIII"/>
    <property type="match status" value="1"/>
</dbReference>
<comment type="caution">
    <text evidence="22">The sequence shown here is derived from an EMBL/GenBank/DDBJ whole genome shotgun (WGS) entry which is preliminary data.</text>
</comment>
<keyword evidence="23" id="KW-1185">Reference proteome</keyword>
<keyword evidence="9 17" id="KW-0269">Exonuclease</keyword>
<dbReference type="Pfam" id="PF13307">
    <property type="entry name" value="Helicase_C_2"/>
    <property type="match status" value="1"/>
</dbReference>
<keyword evidence="7 17" id="KW-0378">Hydrolase</keyword>
<protein>
    <recommendedName>
        <fullName evidence="17 18">3'-5' exonuclease DinG</fullName>
        <ecNumber evidence="17 18">3.1.-.-</ecNumber>
    </recommendedName>
</protein>
<evidence type="ECO:0000256" key="11">
    <source>
        <dbReference type="ARBA" id="ARBA00023004"/>
    </source>
</evidence>
<dbReference type="Pfam" id="PF00929">
    <property type="entry name" value="RNase_T"/>
    <property type="match status" value="1"/>
</dbReference>
<evidence type="ECO:0000256" key="18">
    <source>
        <dbReference type="RuleBase" id="RU364106"/>
    </source>
</evidence>
<keyword evidence="14" id="KW-0234">DNA repair</keyword>
<reference evidence="23" key="1">
    <citation type="journal article" date="2019" name="Int. J. Syst. Evol. Microbiol.">
        <title>The Global Catalogue of Microorganisms (GCM) 10K type strain sequencing project: providing services to taxonomists for standard genome sequencing and annotation.</title>
        <authorList>
            <consortium name="The Broad Institute Genomics Platform"/>
            <consortium name="The Broad Institute Genome Sequencing Center for Infectious Disease"/>
            <person name="Wu L."/>
            <person name="Ma J."/>
        </authorList>
    </citation>
    <scope>NUCLEOTIDE SEQUENCE [LARGE SCALE GENOMIC DNA]</scope>
    <source>
        <strain evidence="23">CGMCC 1.12286</strain>
    </source>
</reference>
<name>A0ABW4JER2_9BACL</name>
<dbReference type="InterPro" id="IPR011545">
    <property type="entry name" value="DEAD/DEAH_box_helicase_dom"/>
</dbReference>
<keyword evidence="8 22" id="KW-0347">Helicase</keyword>
<evidence type="ECO:0000256" key="16">
    <source>
        <dbReference type="ARBA" id="ARBA00048954"/>
    </source>
</evidence>
<evidence type="ECO:0000313" key="22">
    <source>
        <dbReference type="EMBL" id="MFD1674430.1"/>
    </source>
</evidence>
<dbReference type="InterPro" id="IPR012337">
    <property type="entry name" value="RNaseH-like_sf"/>
</dbReference>
<feature type="short sequence motif" description="DEAH box" evidence="17">
    <location>
        <begin position="471"/>
        <end position="474"/>
    </location>
</feature>
<evidence type="ECO:0000259" key="21">
    <source>
        <dbReference type="PROSITE" id="PS51193"/>
    </source>
</evidence>
<dbReference type="SMART" id="SM00487">
    <property type="entry name" value="DEXDc"/>
    <property type="match status" value="1"/>
</dbReference>
<dbReference type="SMART" id="SM00491">
    <property type="entry name" value="HELICc2"/>
    <property type="match status" value="1"/>
</dbReference>
<dbReference type="InterPro" id="IPR010614">
    <property type="entry name" value="RAD3-like_helicase_DEAD"/>
</dbReference>
<dbReference type="InterPro" id="IPR006310">
    <property type="entry name" value="DinG"/>
</dbReference>
<dbReference type="InterPro" id="IPR014013">
    <property type="entry name" value="Helic_SF1/SF2_ATP-bd_DinG/Rad3"/>
</dbReference>
<dbReference type="Gene3D" id="3.30.420.10">
    <property type="entry name" value="Ribonuclease H-like superfamily/Ribonuclease H"/>
    <property type="match status" value="1"/>
</dbReference>
<evidence type="ECO:0000256" key="3">
    <source>
        <dbReference type="ARBA" id="ARBA00022722"/>
    </source>
</evidence>
<dbReference type="HAMAP" id="MF_02206">
    <property type="entry name" value="DinG_exonucl"/>
    <property type="match status" value="1"/>
</dbReference>
<evidence type="ECO:0000256" key="1">
    <source>
        <dbReference type="ARBA" id="ARBA00001966"/>
    </source>
</evidence>
<comment type="catalytic activity">
    <reaction evidence="16">
        <text>ATP + H2O = ADP + phosphate + H(+)</text>
        <dbReference type="Rhea" id="RHEA:13065"/>
        <dbReference type="ChEBI" id="CHEBI:15377"/>
        <dbReference type="ChEBI" id="CHEBI:15378"/>
        <dbReference type="ChEBI" id="CHEBI:30616"/>
        <dbReference type="ChEBI" id="CHEBI:43474"/>
        <dbReference type="ChEBI" id="CHEBI:456216"/>
        <dbReference type="EC" id="5.6.2.3"/>
    </reaction>
</comment>
<evidence type="ECO:0000256" key="13">
    <source>
        <dbReference type="ARBA" id="ARBA00023125"/>
    </source>
</evidence>
<comment type="function">
    <text evidence="17 18">3'-5' exonuclease.</text>
</comment>
<evidence type="ECO:0000313" key="23">
    <source>
        <dbReference type="Proteomes" id="UP001597079"/>
    </source>
</evidence>
<dbReference type="Pfam" id="PF06733">
    <property type="entry name" value="DEAD_2"/>
    <property type="match status" value="1"/>
</dbReference>
<dbReference type="InterPro" id="IPR006555">
    <property type="entry name" value="ATP-dep_Helicase_C"/>
</dbReference>
<evidence type="ECO:0000256" key="15">
    <source>
        <dbReference type="ARBA" id="ARBA00023235"/>
    </source>
</evidence>
<dbReference type="PROSITE" id="PS51193">
    <property type="entry name" value="HELICASE_ATP_BIND_2"/>
    <property type="match status" value="1"/>
</dbReference>
<keyword evidence="12" id="KW-0411">Iron-sulfur</keyword>
<feature type="domain" description="Helicase ATP-binding" evidence="20">
    <location>
        <begin position="277"/>
        <end position="497"/>
    </location>
</feature>
<dbReference type="Proteomes" id="UP001597079">
    <property type="component" value="Unassembled WGS sequence"/>
</dbReference>
<evidence type="ECO:0000256" key="10">
    <source>
        <dbReference type="ARBA" id="ARBA00022840"/>
    </source>
</evidence>
<keyword evidence="3 17" id="KW-0540">Nuclease</keyword>
<sequence>MAIDVETTGLNATTDEIIEVGGVRVVDGEIADTFHRLFKPSRPLSDEIVALTGITNSMLQDAASIEDVLPELLNFIGDEPIVAHNAEFDISFLQQTCERQGLSLRRADGLCTLMLSRVLLPTLTGHRLAGIAAHCGIETGASHRALDDATTCARLLEKLEQAARQLPLLVLQHLTQMAGLLSEVTADWFIRQSESVMREKGDDIPDTCEVRDGLVYSLSGMPNAAGPSQARENNSSGHGEPIGAQARAILATGGKLSEMLAGYEAREGQLQMVEQVANAFDDGKHALIEAGTGTGKSMAYLIPAALYAKQTGQRVAVSTHTIALQDQIEQRDFPTLQKIFDDKLTLAVQKGRNHYVCMRKVKAEAAQLSFISPKEDIENLMSLLVWLVNTKEGVREELTGSVVKRAIWARVQSETDTCINKRCPFFRPCYYFRAKARGQMADIVVTNHSLMLANIKADHRVLPKYEALIIDEAHHLEEQATKHLGGEVHAAQLAFLSYRLTRDKGKTGILPELLTYFQNTQSMPLAMEERLHKAQEWIDEIHRQAEVAFQYLGALVPYGRNEQRLTDELREHPDFLRFSECMSSLRAPLAALAELGRSLQEWSKQAATDEEAGRIVDAAGYLDQWLQGVRLLEEMTVANPEMVAWVERRGAQRPRYSLHTAPIDVSDTLQRTLFEPMERIILTSATLSIKGRFDYTVAQLGLRNSAENEKLLTANVPSPFNFARQARLCVPSDVPELAKMSSADAAAWLGDSLYQLAIASEGRMLTLFTSHQMLRDTATLLRDPLRQQNIAVFAQDIDGSRTAMLDAFRKNPHSVLLGAQSFWEGIDLPGDQLTTLVIVRLPFAPPSHPVTEARHERLTANGKSPFWIASLPEAVVRFRQGFGRLIRTRQDKGVVVVYDKRIITQRYGQTFIQSLSGVRPFVAPEQEVLKHVKGFLS</sequence>
<evidence type="ECO:0000256" key="14">
    <source>
        <dbReference type="ARBA" id="ARBA00023204"/>
    </source>
</evidence>
<evidence type="ECO:0000259" key="20">
    <source>
        <dbReference type="PROSITE" id="PS51192"/>
    </source>
</evidence>
<evidence type="ECO:0000256" key="19">
    <source>
        <dbReference type="SAM" id="MobiDB-lite"/>
    </source>
</evidence>
<dbReference type="PROSITE" id="PS51192">
    <property type="entry name" value="HELICASE_ATP_BIND_1"/>
    <property type="match status" value="1"/>
</dbReference>
<dbReference type="InterPro" id="IPR006054">
    <property type="entry name" value="DnaQ"/>
</dbReference>
<feature type="region of interest" description="Disordered" evidence="19">
    <location>
        <begin position="221"/>
        <end position="241"/>
    </location>
</feature>
<dbReference type="RefSeq" id="WP_377942603.1">
    <property type="nucleotide sequence ID" value="NZ_JBHUCX010000020.1"/>
</dbReference>
<feature type="domain" description="Helicase ATP-binding" evidence="21">
    <location>
        <begin position="255"/>
        <end position="520"/>
    </location>
</feature>
<dbReference type="CDD" id="cd06127">
    <property type="entry name" value="DEDDh"/>
    <property type="match status" value="1"/>
</dbReference>
<evidence type="ECO:0000256" key="9">
    <source>
        <dbReference type="ARBA" id="ARBA00022839"/>
    </source>
</evidence>
<keyword evidence="15" id="KW-0413">Isomerase</keyword>
<dbReference type="SMART" id="SM00488">
    <property type="entry name" value="DEXDc2"/>
    <property type="match status" value="1"/>
</dbReference>
<dbReference type="SUPFAM" id="SSF52540">
    <property type="entry name" value="P-loop containing nucleoside triphosphate hydrolases"/>
    <property type="match status" value="1"/>
</dbReference>
<dbReference type="InterPro" id="IPR036397">
    <property type="entry name" value="RNaseH_sf"/>
</dbReference>
<dbReference type="InterPro" id="IPR027417">
    <property type="entry name" value="P-loop_NTPase"/>
</dbReference>
<dbReference type="NCBIfam" id="TIGR01407">
    <property type="entry name" value="dinG_rel"/>
    <property type="match status" value="1"/>
</dbReference>
<dbReference type="InterPro" id="IPR045028">
    <property type="entry name" value="DinG/Rad3-like"/>
</dbReference>
<evidence type="ECO:0000256" key="17">
    <source>
        <dbReference type="HAMAP-Rule" id="MF_02206"/>
    </source>
</evidence>
<evidence type="ECO:0000256" key="8">
    <source>
        <dbReference type="ARBA" id="ARBA00022806"/>
    </source>
</evidence>
<evidence type="ECO:0000256" key="7">
    <source>
        <dbReference type="ARBA" id="ARBA00022801"/>
    </source>
</evidence>
<keyword evidence="6" id="KW-0227">DNA damage</keyword>
<gene>
    <name evidence="17 18" type="primary">dinG</name>
    <name evidence="22" type="ORF">ACFSB2_06885</name>
</gene>
<evidence type="ECO:0000256" key="12">
    <source>
        <dbReference type="ARBA" id="ARBA00023014"/>
    </source>
</evidence>
<feature type="binding site" evidence="17">
    <location>
        <begin position="290"/>
        <end position="297"/>
    </location>
    <ligand>
        <name>ATP</name>
        <dbReference type="ChEBI" id="CHEBI:30616"/>
    </ligand>
</feature>
<dbReference type="GO" id="GO:0004386">
    <property type="term" value="F:helicase activity"/>
    <property type="evidence" value="ECO:0007669"/>
    <property type="project" value="UniProtKB-KW"/>
</dbReference>
<evidence type="ECO:0000256" key="2">
    <source>
        <dbReference type="ARBA" id="ARBA00022485"/>
    </source>
</evidence>
<comment type="similarity">
    <text evidence="17 18">Belongs to the helicase family. DinG subfamily. Type 2 sub-subfamily.</text>
</comment>
<dbReference type="InterPro" id="IPR013520">
    <property type="entry name" value="Ribonucl_H"/>
</dbReference>
<dbReference type="Pfam" id="PF00270">
    <property type="entry name" value="DEAD"/>
    <property type="match status" value="1"/>
</dbReference>
<keyword evidence="13" id="KW-0238">DNA-binding</keyword>
<dbReference type="SUPFAM" id="SSF53098">
    <property type="entry name" value="Ribonuclease H-like"/>
    <property type="match status" value="1"/>
</dbReference>
<evidence type="ECO:0000256" key="4">
    <source>
        <dbReference type="ARBA" id="ARBA00022723"/>
    </source>
</evidence>
<dbReference type="PANTHER" id="PTHR11472:SF34">
    <property type="entry name" value="REGULATOR OF TELOMERE ELONGATION HELICASE 1"/>
    <property type="match status" value="1"/>
</dbReference>
<dbReference type="PANTHER" id="PTHR11472">
    <property type="entry name" value="DNA REPAIR DEAD HELICASE RAD3/XP-D SUBFAMILY MEMBER"/>
    <property type="match status" value="1"/>
</dbReference>